<dbReference type="PANTHER" id="PTHR24292:SF100">
    <property type="entry name" value="CYTOCHROME P450 6A16, ISOFORM B-RELATED"/>
    <property type="match status" value="1"/>
</dbReference>
<keyword evidence="9" id="KW-0560">Oxidoreductase</keyword>
<dbReference type="GO" id="GO:0004497">
    <property type="term" value="F:monooxygenase activity"/>
    <property type="evidence" value="ECO:0007669"/>
    <property type="project" value="UniProtKB-KW"/>
</dbReference>
<comment type="similarity">
    <text evidence="4">Belongs to the cytochrome P450 family.</text>
</comment>
<keyword evidence="12" id="KW-0472">Membrane</keyword>
<evidence type="ECO:0000256" key="9">
    <source>
        <dbReference type="ARBA" id="ARBA00023002"/>
    </source>
</evidence>
<dbReference type="SUPFAM" id="SSF48264">
    <property type="entry name" value="Cytochrome P450"/>
    <property type="match status" value="1"/>
</dbReference>
<evidence type="ECO:0000256" key="5">
    <source>
        <dbReference type="ARBA" id="ARBA00022617"/>
    </source>
</evidence>
<accession>A0AAW1IZB3</accession>
<dbReference type="AlphaFoldDB" id="A0AAW1IZB3"/>
<keyword evidence="6" id="KW-0479">Metal-binding</keyword>
<evidence type="ECO:0000256" key="4">
    <source>
        <dbReference type="ARBA" id="ARBA00010617"/>
    </source>
</evidence>
<comment type="subcellular location">
    <subcellularLocation>
        <location evidence="3">Endoplasmic reticulum membrane</location>
        <topology evidence="3">Peripheral membrane protein</topology>
    </subcellularLocation>
    <subcellularLocation>
        <location evidence="2">Microsome membrane</location>
        <topology evidence="2">Peripheral membrane protein</topology>
    </subcellularLocation>
</comment>
<evidence type="ECO:0000256" key="8">
    <source>
        <dbReference type="ARBA" id="ARBA00022848"/>
    </source>
</evidence>
<evidence type="ECO:0000256" key="1">
    <source>
        <dbReference type="ARBA" id="ARBA00001971"/>
    </source>
</evidence>
<sequence>MYMEFKQRGVSHGGIYPVFAEPVYMPIHPVLIKSILAKDFTYFNGRGFPYDAKKDPLSAHIFNLDGYSWRNTRVKLTPVFTSGKIRTMFNTVLDCGGPLTQHINLELKSEKSLNVHDILSLFTIDVIGSCVFGVDCNSFKDPDAEFKKFGNHVMKVSLRNKVYNFMKFVAPTFGKLIHVRRVSLDMENFVINMIQEVLNYRKLGKVVRNDFIQLFMELDRKAKEKNEDSFTIQEIAAQAYIFFIGGFETAAITMTFLLHELAYNEQIQEKLRNEIRDTLRSCSGSLTYDGMTNMKYMNQVVNETLRKYPPLPF</sequence>
<dbReference type="EMBL" id="JASPKY010000472">
    <property type="protein sequence ID" value="KAK9695728.1"/>
    <property type="molecule type" value="Genomic_DNA"/>
</dbReference>
<evidence type="ECO:0000313" key="13">
    <source>
        <dbReference type="EMBL" id="KAK9695728.1"/>
    </source>
</evidence>
<name>A0AAW1IZB3_POPJA</name>
<dbReference type="GO" id="GO:0005506">
    <property type="term" value="F:iron ion binding"/>
    <property type="evidence" value="ECO:0007669"/>
    <property type="project" value="InterPro"/>
</dbReference>
<dbReference type="GO" id="GO:0005789">
    <property type="term" value="C:endoplasmic reticulum membrane"/>
    <property type="evidence" value="ECO:0007669"/>
    <property type="project" value="UniProtKB-SubCell"/>
</dbReference>
<evidence type="ECO:0000256" key="12">
    <source>
        <dbReference type="ARBA" id="ARBA00023136"/>
    </source>
</evidence>
<dbReference type="InterPro" id="IPR002402">
    <property type="entry name" value="Cyt_P450_E_grp-II"/>
</dbReference>
<keyword evidence="14" id="KW-1185">Reference proteome</keyword>
<dbReference type="Pfam" id="PF00067">
    <property type="entry name" value="p450"/>
    <property type="match status" value="1"/>
</dbReference>
<keyword evidence="7" id="KW-0256">Endoplasmic reticulum</keyword>
<evidence type="ECO:0000256" key="11">
    <source>
        <dbReference type="ARBA" id="ARBA00023033"/>
    </source>
</evidence>
<keyword evidence="8" id="KW-0492">Microsome</keyword>
<dbReference type="InterPro" id="IPR036396">
    <property type="entry name" value="Cyt_P450_sf"/>
</dbReference>
<keyword evidence="11" id="KW-0503">Monooxygenase</keyword>
<gene>
    <name evidence="13" type="ORF">QE152_g32377</name>
</gene>
<evidence type="ECO:0000256" key="3">
    <source>
        <dbReference type="ARBA" id="ARBA00004406"/>
    </source>
</evidence>
<dbReference type="Gene3D" id="1.10.630.10">
    <property type="entry name" value="Cytochrome P450"/>
    <property type="match status" value="1"/>
</dbReference>
<keyword evidence="10" id="KW-0408">Iron</keyword>
<dbReference type="PRINTS" id="PR00464">
    <property type="entry name" value="EP450II"/>
</dbReference>
<evidence type="ECO:0000256" key="7">
    <source>
        <dbReference type="ARBA" id="ARBA00022824"/>
    </source>
</evidence>
<comment type="caution">
    <text evidence="13">The sequence shown here is derived from an EMBL/GenBank/DDBJ whole genome shotgun (WGS) entry which is preliminary data.</text>
</comment>
<dbReference type="InterPro" id="IPR001128">
    <property type="entry name" value="Cyt_P450"/>
</dbReference>
<evidence type="ECO:0000313" key="14">
    <source>
        <dbReference type="Proteomes" id="UP001458880"/>
    </source>
</evidence>
<comment type="cofactor">
    <cofactor evidence="1">
        <name>heme</name>
        <dbReference type="ChEBI" id="CHEBI:30413"/>
    </cofactor>
</comment>
<evidence type="ECO:0000256" key="2">
    <source>
        <dbReference type="ARBA" id="ARBA00004174"/>
    </source>
</evidence>
<keyword evidence="5" id="KW-0349">Heme</keyword>
<dbReference type="Proteomes" id="UP001458880">
    <property type="component" value="Unassembled WGS sequence"/>
</dbReference>
<organism evidence="13 14">
    <name type="scientific">Popillia japonica</name>
    <name type="common">Japanese beetle</name>
    <dbReference type="NCBI Taxonomy" id="7064"/>
    <lineage>
        <taxon>Eukaryota</taxon>
        <taxon>Metazoa</taxon>
        <taxon>Ecdysozoa</taxon>
        <taxon>Arthropoda</taxon>
        <taxon>Hexapoda</taxon>
        <taxon>Insecta</taxon>
        <taxon>Pterygota</taxon>
        <taxon>Neoptera</taxon>
        <taxon>Endopterygota</taxon>
        <taxon>Coleoptera</taxon>
        <taxon>Polyphaga</taxon>
        <taxon>Scarabaeiformia</taxon>
        <taxon>Scarabaeidae</taxon>
        <taxon>Rutelinae</taxon>
        <taxon>Popillia</taxon>
    </lineage>
</organism>
<dbReference type="PANTHER" id="PTHR24292">
    <property type="entry name" value="CYTOCHROME P450"/>
    <property type="match status" value="1"/>
</dbReference>
<evidence type="ECO:0000256" key="6">
    <source>
        <dbReference type="ARBA" id="ARBA00022723"/>
    </source>
</evidence>
<protein>
    <submittedName>
        <fullName evidence="13">Cytochrome P450</fullName>
    </submittedName>
</protein>
<dbReference type="InterPro" id="IPR050476">
    <property type="entry name" value="Insect_CytP450_Detox"/>
</dbReference>
<dbReference type="CDD" id="cd11056">
    <property type="entry name" value="CYP6-like"/>
    <property type="match status" value="1"/>
</dbReference>
<proteinExistence type="inferred from homology"/>
<dbReference type="GO" id="GO:0016705">
    <property type="term" value="F:oxidoreductase activity, acting on paired donors, with incorporation or reduction of molecular oxygen"/>
    <property type="evidence" value="ECO:0007669"/>
    <property type="project" value="InterPro"/>
</dbReference>
<reference evidence="13 14" key="1">
    <citation type="journal article" date="2024" name="BMC Genomics">
        <title>De novo assembly and annotation of Popillia japonica's genome with initial clues to its potential as an invasive pest.</title>
        <authorList>
            <person name="Cucini C."/>
            <person name="Boschi S."/>
            <person name="Funari R."/>
            <person name="Cardaioli E."/>
            <person name="Iannotti N."/>
            <person name="Marturano G."/>
            <person name="Paoli F."/>
            <person name="Bruttini M."/>
            <person name="Carapelli A."/>
            <person name="Frati F."/>
            <person name="Nardi F."/>
        </authorList>
    </citation>
    <scope>NUCLEOTIDE SEQUENCE [LARGE SCALE GENOMIC DNA]</scope>
    <source>
        <strain evidence="13">DMR45628</strain>
    </source>
</reference>
<dbReference type="GO" id="GO:0020037">
    <property type="term" value="F:heme binding"/>
    <property type="evidence" value="ECO:0007669"/>
    <property type="project" value="InterPro"/>
</dbReference>
<evidence type="ECO:0000256" key="10">
    <source>
        <dbReference type="ARBA" id="ARBA00023004"/>
    </source>
</evidence>